<comment type="similarity">
    <text evidence="2">Belongs to the threonine aldolase family.</text>
</comment>
<evidence type="ECO:0000256" key="1">
    <source>
        <dbReference type="ARBA" id="ARBA00001933"/>
    </source>
</evidence>
<dbReference type="InterPro" id="IPR015424">
    <property type="entry name" value="PyrdxlP-dep_Trfase"/>
</dbReference>
<evidence type="ECO:0000259" key="5">
    <source>
        <dbReference type="Pfam" id="PF01212"/>
    </source>
</evidence>
<organism evidence="6 7">
    <name type="scientific">Novosphingobium sediminicola</name>
    <dbReference type="NCBI Taxonomy" id="563162"/>
    <lineage>
        <taxon>Bacteria</taxon>
        <taxon>Pseudomonadati</taxon>
        <taxon>Pseudomonadota</taxon>
        <taxon>Alphaproteobacteria</taxon>
        <taxon>Sphingomonadales</taxon>
        <taxon>Sphingomonadaceae</taxon>
        <taxon>Novosphingobium</taxon>
    </lineage>
</organism>
<dbReference type="SUPFAM" id="SSF53383">
    <property type="entry name" value="PLP-dependent transferases"/>
    <property type="match status" value="1"/>
</dbReference>
<accession>A0A7W6CJR4</accession>
<evidence type="ECO:0000256" key="4">
    <source>
        <dbReference type="ARBA" id="ARBA00022898"/>
    </source>
</evidence>
<reference evidence="6 7" key="1">
    <citation type="submission" date="2020-08" db="EMBL/GenBank/DDBJ databases">
        <title>Genomic Encyclopedia of Type Strains, Phase IV (KMG-IV): sequencing the most valuable type-strain genomes for metagenomic binning, comparative biology and taxonomic classification.</title>
        <authorList>
            <person name="Goeker M."/>
        </authorList>
    </citation>
    <scope>NUCLEOTIDE SEQUENCE [LARGE SCALE GENOMIC DNA]</scope>
    <source>
        <strain evidence="6 7">DSM 27057</strain>
    </source>
</reference>
<dbReference type="Gene3D" id="3.90.1150.10">
    <property type="entry name" value="Aspartate Aminotransferase, domain 1"/>
    <property type="match status" value="1"/>
</dbReference>
<dbReference type="PANTHER" id="PTHR48097:SF5">
    <property type="entry name" value="LOW SPECIFICITY L-THREONINE ALDOLASE"/>
    <property type="match status" value="1"/>
</dbReference>
<keyword evidence="6" id="KW-0456">Lyase</keyword>
<feature type="domain" description="Aromatic amino acid beta-eliminating lyase/threonine aldolase" evidence="5">
    <location>
        <begin position="3"/>
        <end position="288"/>
    </location>
</feature>
<comment type="caution">
    <text evidence="6">The sequence shown here is derived from an EMBL/GenBank/DDBJ whole genome shotgun (WGS) entry which is preliminary data.</text>
</comment>
<dbReference type="RefSeq" id="WP_183623667.1">
    <property type="nucleotide sequence ID" value="NZ_JACIDX010000004.1"/>
</dbReference>
<dbReference type="Gene3D" id="3.40.640.10">
    <property type="entry name" value="Type I PLP-dependent aspartate aminotransferase-like (Major domain)"/>
    <property type="match status" value="1"/>
</dbReference>
<dbReference type="GO" id="GO:0004793">
    <property type="term" value="F:threonine aldolase activity"/>
    <property type="evidence" value="ECO:0007669"/>
    <property type="project" value="UniProtKB-EC"/>
</dbReference>
<dbReference type="EMBL" id="JACIDX010000004">
    <property type="protein sequence ID" value="MBB3954276.1"/>
    <property type="molecule type" value="Genomic_DNA"/>
</dbReference>
<proteinExistence type="inferred from homology"/>
<dbReference type="Proteomes" id="UP000548867">
    <property type="component" value="Unassembled WGS sequence"/>
</dbReference>
<name>A0A7W6CJR4_9SPHN</name>
<evidence type="ECO:0000256" key="2">
    <source>
        <dbReference type="ARBA" id="ARBA00006966"/>
    </source>
</evidence>
<evidence type="ECO:0000313" key="7">
    <source>
        <dbReference type="Proteomes" id="UP000548867"/>
    </source>
</evidence>
<comment type="cofactor">
    <cofactor evidence="1">
        <name>pyridoxal 5'-phosphate</name>
        <dbReference type="ChEBI" id="CHEBI:597326"/>
    </cofactor>
</comment>
<keyword evidence="7" id="KW-1185">Reference proteome</keyword>
<dbReference type="InterPro" id="IPR015421">
    <property type="entry name" value="PyrdxlP-dep_Trfase_major"/>
</dbReference>
<dbReference type="EC" id="4.1.2.5" evidence="6"/>
<dbReference type="PANTHER" id="PTHR48097">
    <property type="entry name" value="L-THREONINE ALDOLASE-RELATED"/>
    <property type="match status" value="1"/>
</dbReference>
<dbReference type="Pfam" id="PF01212">
    <property type="entry name" value="Beta_elim_lyase"/>
    <property type="match status" value="1"/>
</dbReference>
<dbReference type="AlphaFoldDB" id="A0A7W6CJR4"/>
<dbReference type="InterPro" id="IPR001597">
    <property type="entry name" value="ArAA_b-elim_lyase/Thr_aldolase"/>
</dbReference>
<comment type="subunit">
    <text evidence="3">Homotetramer.</text>
</comment>
<dbReference type="GO" id="GO:0006520">
    <property type="term" value="P:amino acid metabolic process"/>
    <property type="evidence" value="ECO:0007669"/>
    <property type="project" value="InterPro"/>
</dbReference>
<evidence type="ECO:0000313" key="6">
    <source>
        <dbReference type="EMBL" id="MBB3954276.1"/>
    </source>
</evidence>
<keyword evidence="4" id="KW-0663">Pyridoxal phosphate</keyword>
<sequence length="333" mass="34919">MPFMSDNAAPVHPAVWSAMQAADGPQPPYDGDSFSAALDDAFSALFARPCAAMWVASGTAANCLALAAMVRPYEAVLCHELAHIERDECGAPGFFTHGAKLILAGGDHAKMTPETARARLARVGVGVEHTPVTALSITQASEAGCVYTPGEVAAMGAFAREKGLRFHMDGARFANAVAYLGCSPAAASCEGGVEALSFGFVKNGGMGAEALVFFAPDMIEVTRFNRKRAGHLQSKGRYLAAQILAMLKGDLWLDNARHANAAAGEIAAAAAGRLIHPVEANEVFVALSAAERAALREAGFAFYDWDETAARFVTAWNSDEGEVMALAKALRGL</sequence>
<dbReference type="InterPro" id="IPR015422">
    <property type="entry name" value="PyrdxlP-dep_Trfase_small"/>
</dbReference>
<gene>
    <name evidence="6" type="ORF">GGR38_001203</name>
</gene>
<protein>
    <submittedName>
        <fullName evidence="6">Threonine aldolase</fullName>
        <ecNumber evidence="6">4.1.2.5</ecNumber>
    </submittedName>
</protein>
<evidence type="ECO:0000256" key="3">
    <source>
        <dbReference type="ARBA" id="ARBA00011881"/>
    </source>
</evidence>